<dbReference type="PANTHER" id="PTHR43572">
    <property type="entry name" value="CHAPERONE PROTEIN CLPD, CHLOROPLASTIC"/>
    <property type="match status" value="1"/>
</dbReference>
<keyword evidence="4" id="KW-1185">Reference proteome</keyword>
<accession>A0AAN8VGP3</accession>
<dbReference type="PROSITE" id="PS50004">
    <property type="entry name" value="C2"/>
    <property type="match status" value="1"/>
</dbReference>
<name>A0AAN8VGP3_9MAGN</name>
<evidence type="ECO:0000259" key="2">
    <source>
        <dbReference type="PROSITE" id="PS50008"/>
    </source>
</evidence>
<gene>
    <name evidence="3" type="ORF">RJ641_008836</name>
</gene>
<dbReference type="InterPro" id="IPR017946">
    <property type="entry name" value="PLC-like_Pdiesterase_TIM-brl"/>
</dbReference>
<dbReference type="Gene3D" id="3.40.50.300">
    <property type="entry name" value="P-loop containing nucleotide triphosphate hydrolases"/>
    <property type="match status" value="1"/>
</dbReference>
<comment type="caution">
    <text evidence="3">The sequence shown here is derived from an EMBL/GenBank/DDBJ whole genome shotgun (WGS) entry which is preliminary data.</text>
</comment>
<dbReference type="InterPro" id="IPR003959">
    <property type="entry name" value="ATPase_AAA_core"/>
</dbReference>
<dbReference type="InterPro" id="IPR035892">
    <property type="entry name" value="C2_domain_sf"/>
</dbReference>
<dbReference type="GO" id="GO:0006629">
    <property type="term" value="P:lipid metabolic process"/>
    <property type="evidence" value="ECO:0007669"/>
    <property type="project" value="InterPro"/>
</dbReference>
<dbReference type="GO" id="GO:0016887">
    <property type="term" value="F:ATP hydrolysis activity"/>
    <property type="evidence" value="ECO:0007669"/>
    <property type="project" value="InterPro"/>
</dbReference>
<dbReference type="InterPro" id="IPR001711">
    <property type="entry name" value="PLipase_C_Pinositol-sp_Y"/>
</dbReference>
<dbReference type="CDD" id="cd00275">
    <property type="entry name" value="C2_PLC_like"/>
    <property type="match status" value="1"/>
</dbReference>
<dbReference type="PANTHER" id="PTHR43572:SF38">
    <property type="entry name" value="PROTEIN SMAX1-LIKE 6"/>
    <property type="match status" value="1"/>
</dbReference>
<dbReference type="SUPFAM" id="SSF49562">
    <property type="entry name" value="C2 domain (Calcium/lipid-binding domain, CaLB)"/>
    <property type="match status" value="1"/>
</dbReference>
<dbReference type="Pfam" id="PF07724">
    <property type="entry name" value="AAA_2"/>
    <property type="match status" value="1"/>
</dbReference>
<feature type="domain" description="PI-PLC Y-box" evidence="2">
    <location>
        <begin position="2"/>
        <end position="20"/>
    </location>
</feature>
<dbReference type="InterPro" id="IPR051650">
    <property type="entry name" value="SL_signaling_regulator"/>
</dbReference>
<dbReference type="GO" id="GO:0005524">
    <property type="term" value="F:ATP binding"/>
    <property type="evidence" value="ECO:0007669"/>
    <property type="project" value="InterPro"/>
</dbReference>
<dbReference type="InterPro" id="IPR000008">
    <property type="entry name" value="C2_dom"/>
</dbReference>
<dbReference type="EMBL" id="JBAMMX010000015">
    <property type="protein sequence ID" value="KAK6927117.1"/>
    <property type="molecule type" value="Genomic_DNA"/>
</dbReference>
<feature type="domain" description="C2" evidence="1">
    <location>
        <begin position="1"/>
        <end position="122"/>
    </location>
</feature>
<dbReference type="GO" id="GO:0035556">
    <property type="term" value="P:intracellular signal transduction"/>
    <property type="evidence" value="ECO:0007669"/>
    <property type="project" value="InterPro"/>
</dbReference>
<dbReference type="GO" id="GO:0004435">
    <property type="term" value="F:phosphatidylinositol-4,5-bisphosphate phospholipase C activity"/>
    <property type="evidence" value="ECO:0007669"/>
    <property type="project" value="InterPro"/>
</dbReference>
<dbReference type="InterPro" id="IPR027417">
    <property type="entry name" value="P-loop_NTPase"/>
</dbReference>
<dbReference type="PROSITE" id="PS50008">
    <property type="entry name" value="PIPLC_Y_DOMAIN"/>
    <property type="match status" value="1"/>
</dbReference>
<dbReference type="AlphaFoldDB" id="A0AAN8VGP3"/>
<dbReference type="Pfam" id="PF00168">
    <property type="entry name" value="C2"/>
    <property type="match status" value="1"/>
</dbReference>
<protein>
    <submittedName>
        <fullName evidence="3">C2 domain</fullName>
    </submittedName>
</protein>
<dbReference type="SUPFAM" id="SSF51695">
    <property type="entry name" value="PLC-like phosphodiesterases"/>
    <property type="match status" value="1"/>
</dbReference>
<dbReference type="Proteomes" id="UP001370490">
    <property type="component" value="Unassembled WGS sequence"/>
</dbReference>
<dbReference type="Gene3D" id="2.60.40.150">
    <property type="entry name" value="C2 domain"/>
    <property type="match status" value="1"/>
</dbReference>
<dbReference type="SMART" id="SM00239">
    <property type="entry name" value="C2"/>
    <property type="match status" value="1"/>
</dbReference>
<evidence type="ECO:0000259" key="1">
    <source>
        <dbReference type="PROSITE" id="PS50004"/>
    </source>
</evidence>
<evidence type="ECO:0000313" key="3">
    <source>
        <dbReference type="EMBL" id="KAK6927117.1"/>
    </source>
</evidence>
<organism evidence="3 4">
    <name type="scientific">Dillenia turbinata</name>
    <dbReference type="NCBI Taxonomy" id="194707"/>
    <lineage>
        <taxon>Eukaryota</taxon>
        <taxon>Viridiplantae</taxon>
        <taxon>Streptophyta</taxon>
        <taxon>Embryophyta</taxon>
        <taxon>Tracheophyta</taxon>
        <taxon>Spermatophyta</taxon>
        <taxon>Magnoliopsida</taxon>
        <taxon>eudicotyledons</taxon>
        <taxon>Gunneridae</taxon>
        <taxon>Pentapetalae</taxon>
        <taxon>Dilleniales</taxon>
        <taxon>Dilleniaceae</taxon>
        <taxon>Dillenia</taxon>
    </lineage>
</organism>
<sequence length="296" mass="33475">MDGMFRANGGCGYVKKPELLLNVGPNNEVFDPDEESQVKTTLKVHIVGVPADKKKKKTKVIEDQWVPIWNPEFQFPLTVPELALLQIEVNECDPYGRNEFDGQTCLSLSELHPGIRAVPLYDLKENMRRDVWPGDTKPRRDVWLDFLGPDMVGKRRIAAALAEILFGSRENLIFIDLRTQGGISNTLSLVGRQDLNGFEARFRGKTVVDYIATELCKKPHSVVFLENVDRADLLTQNSFSQAIRTGKFPDSHKRQISISDTIFVTTSSSTENSLSRKTLNALKREYLEPKTVKLKL</sequence>
<dbReference type="SUPFAM" id="SSF52540">
    <property type="entry name" value="P-loop containing nucleoside triphosphate hydrolases"/>
    <property type="match status" value="1"/>
</dbReference>
<proteinExistence type="predicted"/>
<reference evidence="3 4" key="1">
    <citation type="submission" date="2023-12" db="EMBL/GenBank/DDBJ databases">
        <title>A high-quality genome assembly for Dillenia turbinata (Dilleniales).</title>
        <authorList>
            <person name="Chanderbali A."/>
        </authorList>
    </citation>
    <scope>NUCLEOTIDE SEQUENCE [LARGE SCALE GENOMIC DNA]</scope>
    <source>
        <strain evidence="3">LSX21</strain>
        <tissue evidence="3">Leaf</tissue>
    </source>
</reference>
<evidence type="ECO:0000313" key="4">
    <source>
        <dbReference type="Proteomes" id="UP001370490"/>
    </source>
</evidence>